<protein>
    <submittedName>
        <fullName evidence="2">Uncharacterized protein</fullName>
    </submittedName>
</protein>
<sequence length="204" mass="22284">MRFSSQPTQTPFAGTGRRRVVSPTIIAITTLLIVAYMLIVSMVYRHVEETHRLIRAQATEIAATAAELARFEVAANDRVALAFRLEAFTRFSQVHAMVIMDRREQPLAAVQRNSAGNLSASPHATIALERLNTGESSQSALSKLDDSFVVRAAIGEIAPIGWVYLEHDNRWLLAARKALAAGVGGGAVLLAVAIMLLLRLRRAR</sequence>
<evidence type="ECO:0000256" key="1">
    <source>
        <dbReference type="SAM" id="Phobius"/>
    </source>
</evidence>
<evidence type="ECO:0000313" key="3">
    <source>
        <dbReference type="Proteomes" id="UP000599523"/>
    </source>
</evidence>
<evidence type="ECO:0000313" key="2">
    <source>
        <dbReference type="EMBL" id="NMG01849.1"/>
    </source>
</evidence>
<feature type="transmembrane region" description="Helical" evidence="1">
    <location>
        <begin position="177"/>
        <end position="198"/>
    </location>
</feature>
<accession>A0A972F5T3</accession>
<keyword evidence="1" id="KW-1133">Transmembrane helix</keyword>
<name>A0A972F5T3_9RHOO</name>
<keyword evidence="1" id="KW-0472">Membrane</keyword>
<proteinExistence type="predicted"/>
<gene>
    <name evidence="2" type="ORF">GPA21_02515</name>
</gene>
<dbReference type="EMBL" id="WTVM01000008">
    <property type="protein sequence ID" value="NMG01849.1"/>
    <property type="molecule type" value="Genomic_DNA"/>
</dbReference>
<feature type="transmembrane region" description="Helical" evidence="1">
    <location>
        <begin position="20"/>
        <end position="44"/>
    </location>
</feature>
<dbReference type="Proteomes" id="UP000599523">
    <property type="component" value="Unassembled WGS sequence"/>
</dbReference>
<comment type="caution">
    <text evidence="2">The sequence shown here is derived from an EMBL/GenBank/DDBJ whole genome shotgun (WGS) entry which is preliminary data.</text>
</comment>
<dbReference type="AlphaFoldDB" id="A0A972F5T3"/>
<organism evidence="2 3">
    <name type="scientific">Azoarcus taiwanensis</name>
    <dbReference type="NCBI Taxonomy" id="666964"/>
    <lineage>
        <taxon>Bacteria</taxon>
        <taxon>Pseudomonadati</taxon>
        <taxon>Pseudomonadota</taxon>
        <taxon>Betaproteobacteria</taxon>
        <taxon>Rhodocyclales</taxon>
        <taxon>Zoogloeaceae</taxon>
        <taxon>Azoarcus</taxon>
    </lineage>
</organism>
<keyword evidence="1" id="KW-0812">Transmembrane</keyword>
<reference evidence="2" key="1">
    <citation type="submission" date="2019-12" db="EMBL/GenBank/DDBJ databases">
        <title>Comparative genomics gives insights into the taxonomy of the Azoarcus-Aromatoleum group and reveals separate origins of nif in the plant-associated Azoarcus and non-plant-associated Aromatoleum sub-groups.</title>
        <authorList>
            <person name="Lafos M."/>
            <person name="Maluk M."/>
            <person name="Batista M."/>
            <person name="Junghare M."/>
            <person name="Carmona M."/>
            <person name="Faoro H."/>
            <person name="Cruz L.M."/>
            <person name="Battistoni F."/>
            <person name="De Souza E."/>
            <person name="Pedrosa F."/>
            <person name="Chen W.-M."/>
            <person name="Poole P.S."/>
            <person name="Dixon R.A."/>
            <person name="James E.K."/>
        </authorList>
    </citation>
    <scope>NUCLEOTIDE SEQUENCE</scope>
    <source>
        <strain evidence="2">NSC3</strain>
    </source>
</reference>
<dbReference type="RefSeq" id="WP_168986639.1">
    <property type="nucleotide sequence ID" value="NZ_CAWPHM010000319.1"/>
</dbReference>
<keyword evidence="3" id="KW-1185">Reference proteome</keyword>